<keyword evidence="2" id="KW-0539">Nucleus</keyword>
<dbReference type="Proteomes" id="UP000015102">
    <property type="component" value="Unassembled WGS sequence"/>
</dbReference>
<evidence type="ECO:0000256" key="2">
    <source>
        <dbReference type="ARBA" id="ARBA00023242"/>
    </source>
</evidence>
<protein>
    <recommendedName>
        <fullName evidence="6">Homeobox domain-containing protein</fullName>
    </recommendedName>
</protein>
<dbReference type="HOGENOM" id="CLU_877964_0_0_1"/>
<dbReference type="InterPro" id="IPR050720">
    <property type="entry name" value="Engrailed_Homeobox_TFs"/>
</dbReference>
<dbReference type="PANTHER" id="PTHR24341">
    <property type="entry name" value="HOMEOBOX PROTEIN ENGRAILED"/>
    <property type="match status" value="1"/>
</dbReference>
<feature type="region of interest" description="Disordered" evidence="3">
    <location>
        <begin position="1"/>
        <end position="44"/>
    </location>
</feature>
<evidence type="ECO:0000313" key="4">
    <source>
        <dbReference type="EnsemblMetazoa" id="MESCA010876-PA"/>
    </source>
</evidence>
<feature type="compositionally biased region" description="Basic and acidic residues" evidence="3">
    <location>
        <begin position="284"/>
        <end position="297"/>
    </location>
</feature>
<dbReference type="STRING" id="36166.T1H3P3"/>
<organism evidence="4 5">
    <name type="scientific">Megaselia scalaris</name>
    <name type="common">Humpbacked fly</name>
    <name type="synonym">Phora scalaris</name>
    <dbReference type="NCBI Taxonomy" id="36166"/>
    <lineage>
        <taxon>Eukaryota</taxon>
        <taxon>Metazoa</taxon>
        <taxon>Ecdysozoa</taxon>
        <taxon>Arthropoda</taxon>
        <taxon>Hexapoda</taxon>
        <taxon>Insecta</taxon>
        <taxon>Pterygota</taxon>
        <taxon>Neoptera</taxon>
        <taxon>Endopterygota</taxon>
        <taxon>Diptera</taxon>
        <taxon>Brachycera</taxon>
        <taxon>Muscomorpha</taxon>
        <taxon>Platypezoidea</taxon>
        <taxon>Phoridae</taxon>
        <taxon>Megaseliini</taxon>
        <taxon>Megaselia</taxon>
    </lineage>
</organism>
<feature type="compositionally biased region" description="Low complexity" evidence="3">
    <location>
        <begin position="192"/>
        <end position="224"/>
    </location>
</feature>
<dbReference type="GO" id="GO:0030182">
    <property type="term" value="P:neuron differentiation"/>
    <property type="evidence" value="ECO:0007669"/>
    <property type="project" value="TreeGrafter"/>
</dbReference>
<evidence type="ECO:0000256" key="3">
    <source>
        <dbReference type="SAM" id="MobiDB-lite"/>
    </source>
</evidence>
<evidence type="ECO:0000256" key="1">
    <source>
        <dbReference type="ARBA" id="ARBA00004123"/>
    </source>
</evidence>
<comment type="subcellular location">
    <subcellularLocation>
        <location evidence="1">Nucleus</location>
    </subcellularLocation>
</comment>
<feature type="region of interest" description="Disordered" evidence="3">
    <location>
        <begin position="269"/>
        <end position="302"/>
    </location>
</feature>
<dbReference type="EnsemblMetazoa" id="MESCA010876-RA">
    <property type="protein sequence ID" value="MESCA010876-PA"/>
    <property type="gene ID" value="MESCA010876"/>
</dbReference>
<dbReference type="GO" id="GO:0005634">
    <property type="term" value="C:nucleus"/>
    <property type="evidence" value="ECO:0007669"/>
    <property type="project" value="UniProtKB-SubCell"/>
</dbReference>
<dbReference type="AlphaFoldDB" id="T1H3P3"/>
<dbReference type="PANTHER" id="PTHR24341:SF9">
    <property type="entry name" value="SEGMENTATION POLARITY HOMEOBOX PROTEIN ENGRAILED"/>
    <property type="match status" value="1"/>
</dbReference>
<evidence type="ECO:0008006" key="6">
    <source>
        <dbReference type="Google" id="ProtNLM"/>
    </source>
</evidence>
<dbReference type="GO" id="GO:0000981">
    <property type="term" value="F:DNA-binding transcription factor activity, RNA polymerase II-specific"/>
    <property type="evidence" value="ECO:0007669"/>
    <property type="project" value="TreeGrafter"/>
</dbReference>
<feature type="compositionally biased region" description="Polar residues" evidence="3">
    <location>
        <begin position="1"/>
        <end position="13"/>
    </location>
</feature>
<reference evidence="4" key="2">
    <citation type="submission" date="2015-06" db="UniProtKB">
        <authorList>
            <consortium name="EnsemblMetazoa"/>
        </authorList>
    </citation>
    <scope>IDENTIFICATION</scope>
</reference>
<feature type="region of interest" description="Disordered" evidence="3">
    <location>
        <begin position="192"/>
        <end position="255"/>
    </location>
</feature>
<feature type="compositionally biased region" description="Acidic residues" evidence="3">
    <location>
        <begin position="20"/>
        <end position="30"/>
    </location>
</feature>
<feature type="compositionally biased region" description="Basic and acidic residues" evidence="3">
    <location>
        <begin position="244"/>
        <end position="255"/>
    </location>
</feature>
<keyword evidence="5" id="KW-1185">Reference proteome</keyword>
<proteinExistence type="predicted"/>
<reference evidence="5" key="1">
    <citation type="submission" date="2013-02" db="EMBL/GenBank/DDBJ databases">
        <authorList>
            <person name="Hughes D."/>
        </authorList>
    </citation>
    <scope>NUCLEOTIDE SEQUENCE</scope>
    <source>
        <strain>Durham</strain>
        <strain evidence="5">NC isolate 2 -- Noor lab</strain>
    </source>
</reference>
<name>T1H3P3_MEGSC</name>
<dbReference type="GO" id="GO:0000978">
    <property type="term" value="F:RNA polymerase II cis-regulatory region sequence-specific DNA binding"/>
    <property type="evidence" value="ECO:0007669"/>
    <property type="project" value="TreeGrafter"/>
</dbReference>
<sequence length="317" mass="34893">MCLSPQSNSSMVTSIKEETDSIIDPEELDDQPQPPPAHHQPSTSISFSISNILSDRFGLEKMKQHTQSITKKHIFRPYEIPRTVSPRSVSPPSAERTSAFTRLSQLSAVAAAADYSRFQQQLSLSHPTHPHHAAAAAMMVPNFLNCFNPVAYPRIHEEILNQRKNNAQHKQSIENSNKMAPLGSLCKTVSQIGQSISSPPPMSTSSTSSISSTSASPSNRIPASSPQPIPPPSVSRDSGMESSDDTKSESGSTKDENALWPAWVYCTRYSDRPSSGPRYRRPKQPKDKNAPSEEKRPRTAFSSDQLARLKVSIFLNI</sequence>
<dbReference type="EMBL" id="CAQQ02070212">
    <property type="status" value="NOT_ANNOTATED_CDS"/>
    <property type="molecule type" value="Genomic_DNA"/>
</dbReference>
<evidence type="ECO:0000313" key="5">
    <source>
        <dbReference type="Proteomes" id="UP000015102"/>
    </source>
</evidence>
<dbReference type="EMBL" id="CAQQ02070213">
    <property type="status" value="NOT_ANNOTATED_CDS"/>
    <property type="molecule type" value="Genomic_DNA"/>
</dbReference>
<accession>T1H3P3</accession>